<dbReference type="GO" id="GO:0000287">
    <property type="term" value="F:magnesium ion binding"/>
    <property type="evidence" value="ECO:0007669"/>
    <property type="project" value="InterPro"/>
</dbReference>
<accession>A0A7Y9HFY7</accession>
<keyword evidence="3" id="KW-0460">Magnesium</keyword>
<dbReference type="RefSeq" id="WP_179764278.1">
    <property type="nucleotide sequence ID" value="NZ_BAAAUE010000013.1"/>
</dbReference>
<evidence type="ECO:0000256" key="2">
    <source>
        <dbReference type="PIRSR" id="PIRSR603542-1"/>
    </source>
</evidence>
<feature type="domain" description="4'-phosphopantetheinyl transferase N-terminal" evidence="6">
    <location>
        <begin position="40"/>
        <end position="109"/>
    </location>
</feature>
<dbReference type="GO" id="GO:0008897">
    <property type="term" value="F:holo-[acyl-carrier-protein] synthase activity"/>
    <property type="evidence" value="ECO:0007669"/>
    <property type="project" value="InterPro"/>
</dbReference>
<feature type="binding site" evidence="2">
    <location>
        <position position="178"/>
    </location>
    <ligand>
        <name>CoA</name>
        <dbReference type="ChEBI" id="CHEBI:57287"/>
    </ligand>
</feature>
<comment type="caution">
    <text evidence="7">The sequence shown here is derived from an EMBL/GenBank/DDBJ whole genome shotgun (WGS) entry which is preliminary data.</text>
</comment>
<sequence>MPERPPPTASPGLFDGLLPDRAHAADCLGDPVGLRAHPVEEAELGAAAVDRRRREFTTARWCARRALAAAGAPDPTGPLRRGRRGEPLWPAGFTGSITHSADYRAAVAAPARRGGVLGIDAERAVPLRPAVVAAIASGEELAHLAALPAVAGLPWETLLFSVKEAVYKAWNPLTADPLTFRSVRVAFLPGTDPGPGVPGGRGGSTGHLTAAPAGPAPEAGPALPVLSGRYRAACGLLVCVVHSRPSA</sequence>
<feature type="binding site" evidence="2">
    <location>
        <position position="60"/>
    </location>
    <ligand>
        <name>CoA</name>
        <dbReference type="ChEBI" id="CHEBI:57287"/>
    </ligand>
</feature>
<protein>
    <submittedName>
        <fullName evidence="7">4'-phosphopantetheinyl transferase EntD</fullName>
    </submittedName>
</protein>
<dbReference type="AlphaFoldDB" id="A0A7Y9HFY7"/>
<evidence type="ECO:0000256" key="4">
    <source>
        <dbReference type="SAM" id="MobiDB-lite"/>
    </source>
</evidence>
<dbReference type="GO" id="GO:0009366">
    <property type="term" value="C:enterobactin synthetase complex"/>
    <property type="evidence" value="ECO:0007669"/>
    <property type="project" value="InterPro"/>
</dbReference>
<organism evidence="7 8">
    <name type="scientific">Streptomyces fulvorobeus</name>
    <dbReference type="NCBI Taxonomy" id="284028"/>
    <lineage>
        <taxon>Bacteria</taxon>
        <taxon>Bacillati</taxon>
        <taxon>Actinomycetota</taxon>
        <taxon>Actinomycetes</taxon>
        <taxon>Kitasatosporales</taxon>
        <taxon>Streptomycetaceae</taxon>
        <taxon>Streptomyces</taxon>
    </lineage>
</organism>
<feature type="binding site" evidence="2">
    <location>
        <position position="164"/>
    </location>
    <ligand>
        <name>CoA</name>
        <dbReference type="ChEBI" id="CHEBI:57287"/>
    </ligand>
</feature>
<feature type="binding site" evidence="2">
    <location>
        <position position="120"/>
    </location>
    <ligand>
        <name>CoA</name>
        <dbReference type="ChEBI" id="CHEBI:57287"/>
    </ligand>
</feature>
<evidence type="ECO:0000256" key="3">
    <source>
        <dbReference type="PIRSR" id="PIRSR603542-2"/>
    </source>
</evidence>
<evidence type="ECO:0000256" key="1">
    <source>
        <dbReference type="ARBA" id="ARBA00022679"/>
    </source>
</evidence>
<feature type="binding site" evidence="3">
    <location>
        <position position="122"/>
    </location>
    <ligand>
        <name>Mg(2+)</name>
        <dbReference type="ChEBI" id="CHEBI:18420"/>
    </ligand>
</feature>
<evidence type="ECO:0000259" key="5">
    <source>
        <dbReference type="Pfam" id="PF01648"/>
    </source>
</evidence>
<dbReference type="PANTHER" id="PTHR38096:SF1">
    <property type="entry name" value="ENTEROBACTIN SYNTHASE COMPONENT D"/>
    <property type="match status" value="1"/>
</dbReference>
<gene>
    <name evidence="7" type="ORF">HEB29_004816</name>
</gene>
<dbReference type="Gene3D" id="3.90.470.20">
    <property type="entry name" value="4'-phosphopantetheinyl transferase domain"/>
    <property type="match status" value="1"/>
</dbReference>
<dbReference type="SUPFAM" id="SSF56214">
    <property type="entry name" value="4'-phosphopantetheinyl transferase"/>
    <property type="match status" value="1"/>
</dbReference>
<dbReference type="PRINTS" id="PR01399">
    <property type="entry name" value="ENTSNTHTASED"/>
</dbReference>
<evidence type="ECO:0000259" key="6">
    <source>
        <dbReference type="Pfam" id="PF17837"/>
    </source>
</evidence>
<comment type="cofactor">
    <cofactor evidence="3">
        <name>Mg(2+)</name>
        <dbReference type="ChEBI" id="CHEBI:18420"/>
    </cofactor>
</comment>
<dbReference type="EMBL" id="JACCCF010000001">
    <property type="protein sequence ID" value="NYE43805.1"/>
    <property type="molecule type" value="Genomic_DNA"/>
</dbReference>
<dbReference type="GO" id="GO:0009239">
    <property type="term" value="P:enterobactin biosynthetic process"/>
    <property type="evidence" value="ECO:0007669"/>
    <property type="project" value="InterPro"/>
</dbReference>
<feature type="binding site" evidence="3">
    <location>
        <position position="120"/>
    </location>
    <ligand>
        <name>Mg(2+)</name>
        <dbReference type="ChEBI" id="CHEBI:18420"/>
    </ligand>
</feature>
<dbReference type="Proteomes" id="UP000530403">
    <property type="component" value="Unassembled WGS sequence"/>
</dbReference>
<keyword evidence="1 7" id="KW-0808">Transferase</keyword>
<feature type="binding site" evidence="2">
    <location>
        <position position="52"/>
    </location>
    <ligand>
        <name>CoA</name>
        <dbReference type="ChEBI" id="CHEBI:57287"/>
    </ligand>
</feature>
<feature type="binding site" evidence="2">
    <location>
        <begin position="98"/>
        <end position="99"/>
    </location>
    <ligand>
        <name>CoA</name>
        <dbReference type="ChEBI" id="CHEBI:57287"/>
    </ligand>
</feature>
<feature type="binding site" evidence="2">
    <location>
        <position position="168"/>
    </location>
    <ligand>
        <name>CoA</name>
        <dbReference type="ChEBI" id="CHEBI:57287"/>
    </ligand>
</feature>
<evidence type="ECO:0000313" key="7">
    <source>
        <dbReference type="EMBL" id="NYE43805.1"/>
    </source>
</evidence>
<dbReference type="InterPro" id="IPR003542">
    <property type="entry name" value="Enbac_synth_compD-like"/>
</dbReference>
<dbReference type="InterPro" id="IPR037143">
    <property type="entry name" value="4-PPantetheinyl_Trfase_dom_sf"/>
</dbReference>
<evidence type="ECO:0000313" key="8">
    <source>
        <dbReference type="Proteomes" id="UP000530403"/>
    </source>
</evidence>
<dbReference type="InterPro" id="IPR041354">
    <property type="entry name" value="4PPT_N"/>
</dbReference>
<dbReference type="Pfam" id="PF01648">
    <property type="entry name" value="ACPS"/>
    <property type="match status" value="1"/>
</dbReference>
<reference evidence="7 8" key="1">
    <citation type="submission" date="2020-07" db="EMBL/GenBank/DDBJ databases">
        <title>Sequencing the genomes of 1000 actinobacteria strains.</title>
        <authorList>
            <person name="Klenk H.-P."/>
        </authorList>
    </citation>
    <scope>NUCLEOTIDE SEQUENCE [LARGE SCALE GENOMIC DNA]</scope>
    <source>
        <strain evidence="7 8">DSM 41455</strain>
    </source>
</reference>
<dbReference type="Pfam" id="PF17837">
    <property type="entry name" value="4PPT_N"/>
    <property type="match status" value="1"/>
</dbReference>
<dbReference type="GO" id="GO:0005886">
    <property type="term" value="C:plasma membrane"/>
    <property type="evidence" value="ECO:0007669"/>
    <property type="project" value="TreeGrafter"/>
</dbReference>
<name>A0A7Y9HFY7_9ACTN</name>
<keyword evidence="3" id="KW-0479">Metal-binding</keyword>
<dbReference type="PANTHER" id="PTHR38096">
    <property type="entry name" value="ENTEROBACTIN SYNTHASE COMPONENT D"/>
    <property type="match status" value="1"/>
</dbReference>
<dbReference type="InterPro" id="IPR008278">
    <property type="entry name" value="4-PPantetheinyl_Trfase_dom"/>
</dbReference>
<proteinExistence type="predicted"/>
<feature type="region of interest" description="Disordered" evidence="4">
    <location>
        <begin position="191"/>
        <end position="214"/>
    </location>
</feature>
<feature type="domain" description="4'-phosphopantetheinyl transferase" evidence="5">
    <location>
        <begin position="117"/>
        <end position="191"/>
    </location>
</feature>
<feature type="binding site" evidence="3">
    <location>
        <position position="121"/>
    </location>
    <ligand>
        <name>Mg(2+)</name>
        <dbReference type="ChEBI" id="CHEBI:18420"/>
    </ligand>
</feature>